<evidence type="ECO:0000313" key="2">
    <source>
        <dbReference type="Proteomes" id="UP000499080"/>
    </source>
</evidence>
<evidence type="ECO:0000313" key="1">
    <source>
        <dbReference type="EMBL" id="GBO02879.1"/>
    </source>
</evidence>
<organism evidence="1 2">
    <name type="scientific">Araneus ventricosus</name>
    <name type="common">Orbweaver spider</name>
    <name type="synonym">Epeira ventricosa</name>
    <dbReference type="NCBI Taxonomy" id="182803"/>
    <lineage>
        <taxon>Eukaryota</taxon>
        <taxon>Metazoa</taxon>
        <taxon>Ecdysozoa</taxon>
        <taxon>Arthropoda</taxon>
        <taxon>Chelicerata</taxon>
        <taxon>Arachnida</taxon>
        <taxon>Araneae</taxon>
        <taxon>Araneomorphae</taxon>
        <taxon>Entelegynae</taxon>
        <taxon>Araneoidea</taxon>
        <taxon>Araneidae</taxon>
        <taxon>Araneus</taxon>
    </lineage>
</organism>
<dbReference type="EMBL" id="BGPR01030393">
    <property type="protein sequence ID" value="GBO02879.1"/>
    <property type="molecule type" value="Genomic_DNA"/>
</dbReference>
<proteinExistence type="predicted"/>
<gene>
    <name evidence="1" type="ORF">AVEN_31315_1</name>
</gene>
<dbReference type="OrthoDB" id="6432094at2759"/>
<sequence>MLAFSRVKSELEGYTPYSCCDVDVWRGASGSHGILFMWSLVKITRLLARKLMIKHKILLYKAILRPVLLYGSPIWGTASINTLVPSHGGSGLSADFALTPKMADLRRLPSFEGWSDFMKITSKKFFEKLPQIPNVLLQLPPYDPVVPSSRKRPRTMLDYTYETFPTVKRRRDSSTIDANLDP</sequence>
<comment type="caution">
    <text evidence="1">The sequence shown here is derived from an EMBL/GenBank/DDBJ whole genome shotgun (WGS) entry which is preliminary data.</text>
</comment>
<dbReference type="Proteomes" id="UP000499080">
    <property type="component" value="Unassembled WGS sequence"/>
</dbReference>
<name>A0A4Y2TQF5_ARAVE</name>
<protein>
    <submittedName>
        <fullName evidence="1">Uncharacterized protein</fullName>
    </submittedName>
</protein>
<keyword evidence="2" id="KW-1185">Reference proteome</keyword>
<accession>A0A4Y2TQF5</accession>
<reference evidence="1 2" key="1">
    <citation type="journal article" date="2019" name="Sci. Rep.">
        <title>Orb-weaving spider Araneus ventricosus genome elucidates the spidroin gene catalogue.</title>
        <authorList>
            <person name="Kono N."/>
            <person name="Nakamura H."/>
            <person name="Ohtoshi R."/>
            <person name="Moran D.A.P."/>
            <person name="Shinohara A."/>
            <person name="Yoshida Y."/>
            <person name="Fujiwara M."/>
            <person name="Mori M."/>
            <person name="Tomita M."/>
            <person name="Arakawa K."/>
        </authorList>
    </citation>
    <scope>NUCLEOTIDE SEQUENCE [LARGE SCALE GENOMIC DNA]</scope>
</reference>
<dbReference type="AlphaFoldDB" id="A0A4Y2TQF5"/>